<dbReference type="PANTHER" id="PTHR11220:SF58">
    <property type="entry name" value="SOUL HEME-BINDING FAMILY PROTEIN"/>
    <property type="match status" value="1"/>
</dbReference>
<accession>A0A7S4MPF3</accession>
<dbReference type="InterPro" id="IPR006917">
    <property type="entry name" value="SOUL_heme-bd"/>
</dbReference>
<evidence type="ECO:0000256" key="1">
    <source>
        <dbReference type="ARBA" id="ARBA00009817"/>
    </source>
</evidence>
<sequence>MLSLFGKINVEQAKYTTEEEYDKFSIRTYKPAVAVVTDCPATVDDHGNKESFQRLAKYIGVIGKPQNEAPDGSEEKISMTAPVINTQEENDLERVELTAPVMNRSAGDSHQMAFILPSSYTIDNAPKPTDLRVKLQEIPQQRKAALSFSGTCSEDTAQEMAHKLLEGIRKENIPLSESTERKIGAGERFFEVARYNPPWTIPFLRTNEVLIPLD</sequence>
<dbReference type="Gene3D" id="3.20.80.10">
    <property type="entry name" value="Regulatory factor, effector binding domain"/>
    <property type="match status" value="1"/>
</dbReference>
<organism evidence="2">
    <name type="scientific">Vannella robusta</name>
    <dbReference type="NCBI Taxonomy" id="1487602"/>
    <lineage>
        <taxon>Eukaryota</taxon>
        <taxon>Amoebozoa</taxon>
        <taxon>Discosea</taxon>
        <taxon>Flabellinia</taxon>
        <taxon>Vannellidae</taxon>
        <taxon>Vannella</taxon>
    </lineage>
</organism>
<evidence type="ECO:0000313" key="2">
    <source>
        <dbReference type="EMBL" id="CAE2234031.1"/>
    </source>
</evidence>
<protein>
    <recommendedName>
        <fullName evidence="3">SOUL heme-binding protein</fullName>
    </recommendedName>
</protein>
<evidence type="ECO:0008006" key="3">
    <source>
        <dbReference type="Google" id="ProtNLM"/>
    </source>
</evidence>
<gene>
    <name evidence="2" type="ORF">VSP0166_LOCUS14581</name>
</gene>
<dbReference type="EMBL" id="HBKP01020684">
    <property type="protein sequence ID" value="CAE2234031.1"/>
    <property type="molecule type" value="Transcribed_RNA"/>
</dbReference>
<dbReference type="AlphaFoldDB" id="A0A7S4MPF3"/>
<dbReference type="SUPFAM" id="SSF55136">
    <property type="entry name" value="Probable bacterial effector-binding domain"/>
    <property type="match status" value="1"/>
</dbReference>
<reference evidence="2" key="1">
    <citation type="submission" date="2021-01" db="EMBL/GenBank/DDBJ databases">
        <authorList>
            <person name="Corre E."/>
            <person name="Pelletier E."/>
            <person name="Niang G."/>
            <person name="Scheremetjew M."/>
            <person name="Finn R."/>
            <person name="Kale V."/>
            <person name="Holt S."/>
            <person name="Cochrane G."/>
            <person name="Meng A."/>
            <person name="Brown T."/>
            <person name="Cohen L."/>
        </authorList>
    </citation>
    <scope>NUCLEOTIDE SEQUENCE</scope>
    <source>
        <strain evidence="2">DIVA3 518/3/11/1/6</strain>
    </source>
</reference>
<name>A0A7S4MPF3_9EUKA</name>
<proteinExistence type="inferred from homology"/>
<comment type="similarity">
    <text evidence="1">Belongs to the HEBP family.</text>
</comment>
<dbReference type="PANTHER" id="PTHR11220">
    <property type="entry name" value="HEME-BINDING PROTEIN-RELATED"/>
    <property type="match status" value="1"/>
</dbReference>
<dbReference type="Pfam" id="PF04832">
    <property type="entry name" value="SOUL"/>
    <property type="match status" value="1"/>
</dbReference>
<dbReference type="InterPro" id="IPR011256">
    <property type="entry name" value="Reg_factor_effector_dom_sf"/>
</dbReference>